<dbReference type="Pfam" id="PF00850">
    <property type="entry name" value="Hist_deacetyl"/>
    <property type="match status" value="1"/>
</dbReference>
<reference evidence="3 4" key="1">
    <citation type="journal article" date="2019" name="Int. J. Syst. Evol. Microbiol.">
        <title>The Global Catalogue of Microorganisms (GCM) 10K type strain sequencing project: providing services to taxonomists for standard genome sequencing and annotation.</title>
        <authorList>
            <consortium name="The Broad Institute Genomics Platform"/>
            <consortium name="The Broad Institute Genome Sequencing Center for Infectious Disease"/>
            <person name="Wu L."/>
            <person name="Ma J."/>
        </authorList>
    </citation>
    <scope>NUCLEOTIDE SEQUENCE [LARGE SCALE GENOMIC DNA]</scope>
    <source>
        <strain evidence="3 4">CGMCC 1.10593</strain>
    </source>
</reference>
<comment type="caution">
    <text evidence="3">The sequence shown here is derived from an EMBL/GenBank/DDBJ whole genome shotgun (WGS) entry which is preliminary data.</text>
</comment>
<dbReference type="CDD" id="cd09992">
    <property type="entry name" value="HDAC_classII"/>
    <property type="match status" value="1"/>
</dbReference>
<dbReference type="PANTHER" id="PTHR10625">
    <property type="entry name" value="HISTONE DEACETYLASE HDAC1-RELATED"/>
    <property type="match status" value="1"/>
</dbReference>
<dbReference type="PANTHER" id="PTHR10625:SF10">
    <property type="entry name" value="HISTONE DEACETYLASE HDAC1"/>
    <property type="match status" value="1"/>
</dbReference>
<dbReference type="RefSeq" id="WP_256394363.1">
    <property type="nucleotide sequence ID" value="NZ_JANHDJ010000001.1"/>
</dbReference>
<dbReference type="Gene3D" id="3.40.800.20">
    <property type="entry name" value="Histone deacetylase domain"/>
    <property type="match status" value="1"/>
</dbReference>
<dbReference type="EMBL" id="JBHUDM010000001">
    <property type="protein sequence ID" value="MFD1640663.1"/>
    <property type="molecule type" value="Genomic_DNA"/>
</dbReference>
<evidence type="ECO:0000256" key="1">
    <source>
        <dbReference type="SAM" id="MobiDB-lite"/>
    </source>
</evidence>
<feature type="region of interest" description="Disordered" evidence="1">
    <location>
        <begin position="1"/>
        <end position="22"/>
    </location>
</feature>
<sequence>MRFGYSEACLEHDTGERHPESPDRLRAIKRGLQHQHGVEYHDAPPADREVVASVHADDYVEEFEEFCEDGGGDWDRDTVASEGTWEAALQSAGLARWAAEEALTGADGRQTPFAVGRPPGHHAVGDDAMGFCFFNNVAVAAQGLIDAGEIDRAAIFDWDVHHGNGTQDIFYDSDDVFYASIHEEGIYPGSGDVDEIGEGDGEGTTLNAPLPAGVGDPDYLHIIDEVLDPALAEFDTDLLIVSAGFDAHQHDPISRHRVSTEGYALMTDRMRTIADRNDAALAFVLEGGYGLDTLSDGVKIVHETFDGREPIACEEEPDEPAVEIAEELRTQLALD</sequence>
<dbReference type="InterPro" id="IPR023801">
    <property type="entry name" value="His_deacetylse_dom"/>
</dbReference>
<dbReference type="InterPro" id="IPR037138">
    <property type="entry name" value="His_deacetylse_dom_sf"/>
</dbReference>
<name>A0ABD6D3S7_9EURY</name>
<feature type="compositionally biased region" description="Basic and acidic residues" evidence="1">
    <location>
        <begin position="9"/>
        <end position="22"/>
    </location>
</feature>
<dbReference type="Proteomes" id="UP001597052">
    <property type="component" value="Unassembled WGS sequence"/>
</dbReference>
<proteinExistence type="predicted"/>
<dbReference type="PRINTS" id="PR01270">
    <property type="entry name" value="HDASUPER"/>
</dbReference>
<gene>
    <name evidence="3" type="ORF">ACFSBW_02070</name>
</gene>
<evidence type="ECO:0000259" key="2">
    <source>
        <dbReference type="Pfam" id="PF00850"/>
    </source>
</evidence>
<dbReference type="AlphaFoldDB" id="A0ABD6D3S7"/>
<protein>
    <submittedName>
        <fullName evidence="3">Histone deacetylase family protein</fullName>
    </submittedName>
</protein>
<accession>A0ABD6D3S7</accession>
<dbReference type="SUPFAM" id="SSF52768">
    <property type="entry name" value="Arginase/deacetylase"/>
    <property type="match status" value="1"/>
</dbReference>
<dbReference type="InterPro" id="IPR000286">
    <property type="entry name" value="HDACs"/>
</dbReference>
<dbReference type="InterPro" id="IPR023696">
    <property type="entry name" value="Ureohydrolase_dom_sf"/>
</dbReference>
<evidence type="ECO:0000313" key="4">
    <source>
        <dbReference type="Proteomes" id="UP001597052"/>
    </source>
</evidence>
<feature type="domain" description="Histone deacetylase" evidence="2">
    <location>
        <begin position="18"/>
        <end position="302"/>
    </location>
</feature>
<keyword evidence="4" id="KW-1185">Reference proteome</keyword>
<organism evidence="3 4">
    <name type="scientific">Halohasta litorea</name>
    <dbReference type="NCBI Taxonomy" id="869891"/>
    <lineage>
        <taxon>Archaea</taxon>
        <taxon>Methanobacteriati</taxon>
        <taxon>Methanobacteriota</taxon>
        <taxon>Stenosarchaea group</taxon>
        <taxon>Halobacteria</taxon>
        <taxon>Halobacteriales</taxon>
        <taxon>Haloferacaceae</taxon>
        <taxon>Halohasta</taxon>
    </lineage>
</organism>
<evidence type="ECO:0000313" key="3">
    <source>
        <dbReference type="EMBL" id="MFD1640663.1"/>
    </source>
</evidence>